<keyword evidence="10" id="KW-0943">RNA-mediated gene silencing</keyword>
<dbReference type="EMBL" id="JAEACQ010000283">
    <property type="protein sequence ID" value="MBL7631755.1"/>
    <property type="molecule type" value="Genomic_DNA"/>
</dbReference>
<evidence type="ECO:0000256" key="6">
    <source>
        <dbReference type="ARBA" id="ARBA00022691"/>
    </source>
</evidence>
<keyword evidence="17" id="KW-1185">Reference proteome</keyword>
<evidence type="ECO:0000256" key="5">
    <source>
        <dbReference type="ARBA" id="ARBA00022679"/>
    </source>
</evidence>
<proteinExistence type="inferred from homology"/>
<evidence type="ECO:0000313" key="16">
    <source>
        <dbReference type="EMBL" id="MBL7631755.1"/>
    </source>
</evidence>
<feature type="region of interest" description="Disordered" evidence="13">
    <location>
        <begin position="245"/>
        <end position="368"/>
    </location>
</feature>
<dbReference type="AlphaFoldDB" id="A0A937UTZ6"/>
<evidence type="ECO:0000256" key="2">
    <source>
        <dbReference type="ARBA" id="ARBA00009026"/>
    </source>
</evidence>
<dbReference type="Pfam" id="PF12623">
    <property type="entry name" value="Hen1_L"/>
    <property type="match status" value="1"/>
</dbReference>
<keyword evidence="4" id="KW-0489">Methyltransferase</keyword>
<keyword evidence="6" id="KW-0949">S-adenosyl-L-methionine</keyword>
<accession>A0A937UTZ6</accession>
<dbReference type="Proteomes" id="UP000604475">
    <property type="component" value="Unassembled WGS sequence"/>
</dbReference>
<name>A0A937UTZ6_9ACTN</name>
<dbReference type="RefSeq" id="WP_203006319.1">
    <property type="nucleotide sequence ID" value="NZ_JADWYU010000372.1"/>
</dbReference>
<keyword evidence="7" id="KW-0479">Metal-binding</keyword>
<dbReference type="Gene3D" id="3.30.1610.20">
    <property type="entry name" value="Hen1, N-terminal domain"/>
    <property type="match status" value="1"/>
</dbReference>
<keyword evidence="5" id="KW-0808">Transferase</keyword>
<dbReference type="GO" id="GO:0046872">
    <property type="term" value="F:metal ion binding"/>
    <property type="evidence" value="ECO:0007669"/>
    <property type="project" value="UniProtKB-KW"/>
</dbReference>
<comment type="catalytic activity">
    <reaction evidence="12">
        <text>small RNA 3'-end nucleotide + S-adenosyl-L-methionine = small RNA 3'-end 2'-O-methylnucleotide + S-adenosyl-L-homocysteine + H(+)</text>
        <dbReference type="Rhea" id="RHEA:37887"/>
        <dbReference type="Rhea" id="RHEA-COMP:10415"/>
        <dbReference type="Rhea" id="RHEA-COMP:10416"/>
        <dbReference type="ChEBI" id="CHEBI:15378"/>
        <dbReference type="ChEBI" id="CHEBI:57856"/>
        <dbReference type="ChEBI" id="CHEBI:59789"/>
        <dbReference type="ChEBI" id="CHEBI:74896"/>
        <dbReference type="ChEBI" id="CHEBI:74898"/>
        <dbReference type="EC" id="2.1.1.386"/>
    </reaction>
</comment>
<feature type="compositionally biased region" description="Gly residues" evidence="13">
    <location>
        <begin position="299"/>
        <end position="310"/>
    </location>
</feature>
<evidence type="ECO:0000256" key="8">
    <source>
        <dbReference type="ARBA" id="ARBA00022842"/>
    </source>
</evidence>
<evidence type="ECO:0000256" key="7">
    <source>
        <dbReference type="ARBA" id="ARBA00022723"/>
    </source>
</evidence>
<dbReference type="GO" id="GO:0001510">
    <property type="term" value="P:RNA methylation"/>
    <property type="evidence" value="ECO:0007669"/>
    <property type="project" value="InterPro"/>
</dbReference>
<comment type="similarity">
    <text evidence="2">Belongs to the methyltransferase superfamily. HEN1 family.</text>
</comment>
<dbReference type="InterPro" id="IPR038546">
    <property type="entry name" value="Hen1_N_sf"/>
</dbReference>
<evidence type="ECO:0000256" key="13">
    <source>
        <dbReference type="SAM" id="MobiDB-lite"/>
    </source>
</evidence>
<comment type="caution">
    <text evidence="16">The sequence shown here is derived from an EMBL/GenBank/DDBJ whole genome shotgun (WGS) entry which is preliminary data.</text>
</comment>
<feature type="compositionally biased region" description="Low complexity" evidence="13">
    <location>
        <begin position="311"/>
        <end position="346"/>
    </location>
</feature>
<feature type="domain" description="Hen1 N-terminal" evidence="15">
    <location>
        <begin position="1"/>
        <end position="241"/>
    </location>
</feature>
<evidence type="ECO:0000256" key="10">
    <source>
        <dbReference type="ARBA" id="ARBA00023158"/>
    </source>
</evidence>
<dbReference type="GO" id="GO:0031047">
    <property type="term" value="P:regulatory ncRNA-mediated gene silencing"/>
    <property type="evidence" value="ECO:0007669"/>
    <property type="project" value="UniProtKB-KW"/>
</dbReference>
<gene>
    <name evidence="16" type="ORF">I7412_32280</name>
</gene>
<dbReference type="GO" id="GO:0090486">
    <property type="term" value="F:small RNA 2'-O-methyltransferase activity"/>
    <property type="evidence" value="ECO:0007669"/>
    <property type="project" value="UniProtKB-EC"/>
</dbReference>
<evidence type="ECO:0000256" key="11">
    <source>
        <dbReference type="ARBA" id="ARBA00035025"/>
    </source>
</evidence>
<evidence type="ECO:0000256" key="3">
    <source>
        <dbReference type="ARBA" id="ARBA00021330"/>
    </source>
</evidence>
<feature type="domain" description="Methyltransferase type 12" evidence="14">
    <location>
        <begin position="391"/>
        <end position="478"/>
    </location>
</feature>
<comment type="cofactor">
    <cofactor evidence="1">
        <name>Mg(2+)</name>
        <dbReference type="ChEBI" id="CHEBI:18420"/>
    </cofactor>
</comment>
<evidence type="ECO:0000256" key="9">
    <source>
        <dbReference type="ARBA" id="ARBA00022884"/>
    </source>
</evidence>
<dbReference type="InterPro" id="IPR024740">
    <property type="entry name" value="Hen1_N"/>
</dbReference>
<protein>
    <recommendedName>
        <fullName evidence="3">Small RNA 2'-O-methyltransferase</fullName>
        <ecNumber evidence="11">2.1.1.386</ecNumber>
    </recommendedName>
</protein>
<dbReference type="InterPro" id="IPR029063">
    <property type="entry name" value="SAM-dependent_MTases_sf"/>
</dbReference>
<evidence type="ECO:0000313" key="17">
    <source>
        <dbReference type="Proteomes" id="UP000604475"/>
    </source>
</evidence>
<dbReference type="PANTHER" id="PTHR21404">
    <property type="entry name" value="HEN1"/>
    <property type="match status" value="1"/>
</dbReference>
<dbReference type="CDD" id="cd02440">
    <property type="entry name" value="AdoMet_MTases"/>
    <property type="match status" value="1"/>
</dbReference>
<sequence length="567" mass="59757">MLLTLTTTARPATDLGFLLHKHPDRAQRFDTAAGGAHVFYPEATEERCTAALLLDIDPVGLVRGKGPRARGGEAHYVDDRPYAASSLLAVAMAAVFATAMTGTCKARPELATTPIPLEIRVPALPCRRGGAALVERLFAPLGWRVAALPAPLDPLFPEWGPAAHHDVTLRGTARLADALTQLYVLLPVLDDTKHYYVGRDEIDKLVREGANWLPGHPERGLIARRYLAHRTGLASAALSRLGGVEDIPDEGVSTGFEPGLLATEGEAGSDLETGFELEGGSGLEAERPEAGGETERPEAGGGAPPGGGRAGDTQTGDAQAAGAQTAGAQTAGAQTAGAQTAGAEDAGAGEEEPPGGTDQEAPAARQPSLAVLRRRAVLDVLRSAGARRVADLGCGDGRLVGDLLADPRFTEIVAVDVSHRALELAARRLRVDRLPDRVRARLRLVASSLTYRDARIAGLDAAVLSEVVEHVDPPRLGALAAALLGEARPRLVVITTPNVEYNVRYEGLAPGALRHRDHRFEWTRDEFAGWVEDLVARYPYTARLGGVGAADPELGAPTQLAVLERIG</sequence>
<evidence type="ECO:0000259" key="14">
    <source>
        <dbReference type="Pfam" id="PF08242"/>
    </source>
</evidence>
<dbReference type="NCBIfam" id="TIGR04074">
    <property type="entry name" value="bacter_Hen1"/>
    <property type="match status" value="1"/>
</dbReference>
<evidence type="ECO:0000259" key="15">
    <source>
        <dbReference type="Pfam" id="PF12623"/>
    </source>
</evidence>
<dbReference type="Pfam" id="PF08242">
    <property type="entry name" value="Methyltransf_12"/>
    <property type="match status" value="1"/>
</dbReference>
<dbReference type="Gene3D" id="3.40.50.150">
    <property type="entry name" value="Vaccinia Virus protein VP39"/>
    <property type="match status" value="1"/>
</dbReference>
<evidence type="ECO:0000256" key="12">
    <source>
        <dbReference type="ARBA" id="ARBA00048418"/>
    </source>
</evidence>
<dbReference type="PANTHER" id="PTHR21404:SF3">
    <property type="entry name" value="SMALL RNA 2'-O-METHYLTRANSFERASE"/>
    <property type="match status" value="1"/>
</dbReference>
<evidence type="ECO:0000256" key="1">
    <source>
        <dbReference type="ARBA" id="ARBA00001946"/>
    </source>
</evidence>
<dbReference type="InterPro" id="IPR026610">
    <property type="entry name" value="Hen1"/>
</dbReference>
<feature type="compositionally biased region" description="Basic and acidic residues" evidence="13">
    <location>
        <begin position="284"/>
        <end position="298"/>
    </location>
</feature>
<organism evidence="16 17">
    <name type="scientific">Frankia nepalensis</name>
    <dbReference type="NCBI Taxonomy" id="1836974"/>
    <lineage>
        <taxon>Bacteria</taxon>
        <taxon>Bacillati</taxon>
        <taxon>Actinomycetota</taxon>
        <taxon>Actinomycetes</taxon>
        <taxon>Frankiales</taxon>
        <taxon>Frankiaceae</taxon>
        <taxon>Frankia</taxon>
    </lineage>
</organism>
<reference evidence="16" key="1">
    <citation type="submission" date="2020-12" db="EMBL/GenBank/DDBJ databases">
        <title>Genomic characterization of non-nitrogen-fixing Frankia strains.</title>
        <authorList>
            <person name="Carlos-Shanley C."/>
            <person name="Guerra T."/>
            <person name="Hahn D."/>
        </authorList>
    </citation>
    <scope>NUCLEOTIDE SEQUENCE</scope>
    <source>
        <strain evidence="16">CN6</strain>
    </source>
</reference>
<dbReference type="InterPro" id="IPR024026">
    <property type="entry name" value="3'-RNA_MeTfrase_Hen1_bac"/>
</dbReference>
<evidence type="ECO:0000256" key="4">
    <source>
        <dbReference type="ARBA" id="ARBA00022603"/>
    </source>
</evidence>
<dbReference type="InterPro" id="IPR013217">
    <property type="entry name" value="Methyltransf_12"/>
</dbReference>
<dbReference type="EC" id="2.1.1.386" evidence="11"/>
<dbReference type="GO" id="GO:0003723">
    <property type="term" value="F:RNA binding"/>
    <property type="evidence" value="ECO:0007669"/>
    <property type="project" value="UniProtKB-KW"/>
</dbReference>
<keyword evidence="8" id="KW-0460">Magnesium</keyword>
<keyword evidence="9" id="KW-0694">RNA-binding</keyword>
<dbReference type="SUPFAM" id="SSF53335">
    <property type="entry name" value="S-adenosyl-L-methionine-dependent methyltransferases"/>
    <property type="match status" value="1"/>
</dbReference>